<reference evidence="2 3" key="1">
    <citation type="submission" date="2017-01" db="EMBL/GenBank/DDBJ databases">
        <title>Genome sequence of Rhodoferax antarcticus ANT.BR, a psychrophilic purple nonsulfur bacterium from an Antarctic microbial mat.</title>
        <authorList>
            <person name="Baker J."/>
            <person name="Riester C."/>
            <person name="Skinner B."/>
            <person name="Newell A."/>
            <person name="Swingley W."/>
            <person name="Madigan M."/>
            <person name="Jung D."/>
            <person name="Asao M."/>
            <person name="Chen M."/>
            <person name="Loughlin P."/>
            <person name="Pan H."/>
            <person name="Lin S."/>
            <person name="Li N."/>
            <person name="Shaw J."/>
            <person name="Prado M."/>
            <person name="Sherman C."/>
            <person name="Li X."/>
            <person name="Tang J."/>
            <person name="Blankenship R."/>
            <person name="Zhao T."/>
            <person name="Touchman J."/>
            <person name="Sattley M."/>
        </authorList>
    </citation>
    <scope>NUCLEOTIDE SEQUENCE [LARGE SCALE GENOMIC DNA]</scope>
    <source>
        <strain evidence="2 3">ANT.BR</strain>
    </source>
</reference>
<dbReference type="RefSeq" id="WP_083633803.1">
    <property type="nucleotide sequence ID" value="NZ_MSYM01000008.1"/>
</dbReference>
<dbReference type="AlphaFoldDB" id="A0A1Q8YHD7"/>
<organism evidence="2 3">
    <name type="scientific">Rhodoferax antarcticus ANT.BR</name>
    <dbReference type="NCBI Taxonomy" id="1111071"/>
    <lineage>
        <taxon>Bacteria</taxon>
        <taxon>Pseudomonadati</taxon>
        <taxon>Pseudomonadota</taxon>
        <taxon>Betaproteobacteria</taxon>
        <taxon>Burkholderiales</taxon>
        <taxon>Comamonadaceae</taxon>
        <taxon>Rhodoferax</taxon>
    </lineage>
</organism>
<dbReference type="EMBL" id="MSYM01000008">
    <property type="protein sequence ID" value="OLP07412.1"/>
    <property type="molecule type" value="Genomic_DNA"/>
</dbReference>
<name>A0A1Q8YHD7_9BURK</name>
<accession>A0A1Q8YHD7</accession>
<dbReference type="InterPro" id="IPR048851">
    <property type="entry name" value="PaaA2_dom"/>
</dbReference>
<dbReference type="Proteomes" id="UP000185911">
    <property type="component" value="Unassembled WGS sequence"/>
</dbReference>
<gene>
    <name evidence="2" type="ORF">BLL52_1242</name>
</gene>
<dbReference type="STRING" id="81479.RA876_00860"/>
<evidence type="ECO:0000259" key="1">
    <source>
        <dbReference type="Pfam" id="PF21217"/>
    </source>
</evidence>
<dbReference type="Pfam" id="PF21217">
    <property type="entry name" value="PaaA2"/>
    <property type="match status" value="1"/>
</dbReference>
<evidence type="ECO:0000313" key="3">
    <source>
        <dbReference type="Proteomes" id="UP000185911"/>
    </source>
</evidence>
<protein>
    <recommendedName>
        <fullName evidence="1">Stability determinant domain-containing protein</fullName>
    </recommendedName>
</protein>
<feature type="domain" description="Stability determinant" evidence="1">
    <location>
        <begin position="109"/>
        <end position="130"/>
    </location>
</feature>
<proteinExistence type="predicted"/>
<sequence>MMHTLNFAQLKAATLCGGVTDVTLRGDGAAFVVSIQTRSGEAIMVTTRKQPRRFADPRKALQLLRGIGLHECRIDTTDWHPEAHALEKVPRPDRSAALKAAHEAAQADADYDRWFHAKVQAALDDPRPAIEPEDWPQIRTQRLAGLKQRLGL</sequence>
<dbReference type="Gene3D" id="6.20.450.20">
    <property type="match status" value="1"/>
</dbReference>
<comment type="caution">
    <text evidence="2">The sequence shown here is derived from an EMBL/GenBank/DDBJ whole genome shotgun (WGS) entry which is preliminary data.</text>
</comment>
<keyword evidence="3" id="KW-1185">Reference proteome</keyword>
<evidence type="ECO:0000313" key="2">
    <source>
        <dbReference type="EMBL" id="OLP07412.1"/>
    </source>
</evidence>